<dbReference type="GO" id="GO:0034411">
    <property type="term" value="P:cell wall (1-&gt;3)-beta-D-glucan biosynthetic process"/>
    <property type="evidence" value="ECO:0007669"/>
    <property type="project" value="TreeGrafter"/>
</dbReference>
<dbReference type="PANTHER" id="PTHR31468:SF2">
    <property type="entry name" value="1,3-BETA-GLUCANOSYLTRANSFERASE GAS1"/>
    <property type="match status" value="1"/>
</dbReference>
<keyword evidence="4" id="KW-0325">Glycoprotein</keyword>
<organism evidence="5 6">
    <name type="scientific">Globisporangium ultimum (strain ATCC 200006 / CBS 805.95 / DAOM BR144)</name>
    <name type="common">Pythium ultimum</name>
    <dbReference type="NCBI Taxonomy" id="431595"/>
    <lineage>
        <taxon>Eukaryota</taxon>
        <taxon>Sar</taxon>
        <taxon>Stramenopiles</taxon>
        <taxon>Oomycota</taxon>
        <taxon>Peronosporomycetes</taxon>
        <taxon>Pythiales</taxon>
        <taxon>Pythiaceae</taxon>
        <taxon>Globisporangium</taxon>
    </lineage>
</organism>
<dbReference type="InParanoid" id="K3WW78"/>
<evidence type="ECO:0000256" key="3">
    <source>
        <dbReference type="ARBA" id="ARBA00023157"/>
    </source>
</evidence>
<dbReference type="EnsemblProtists" id="PYU1_T009226">
    <property type="protein sequence ID" value="PYU1_T009226"/>
    <property type="gene ID" value="PYU1_G009208"/>
</dbReference>
<comment type="similarity">
    <text evidence="1">Belongs to the glycosyl hydrolase 72 family.</text>
</comment>
<dbReference type="InterPro" id="IPR004886">
    <property type="entry name" value="Glucanosyltransferase"/>
</dbReference>
<dbReference type="GO" id="GO:0005886">
    <property type="term" value="C:plasma membrane"/>
    <property type="evidence" value="ECO:0007669"/>
    <property type="project" value="TreeGrafter"/>
</dbReference>
<evidence type="ECO:0008006" key="7">
    <source>
        <dbReference type="Google" id="ProtNLM"/>
    </source>
</evidence>
<reference evidence="6" key="1">
    <citation type="journal article" date="2010" name="Genome Biol.">
        <title>Genome sequence of the necrotrophic plant pathogen Pythium ultimum reveals original pathogenicity mechanisms and effector repertoire.</title>
        <authorList>
            <person name="Levesque C.A."/>
            <person name="Brouwer H."/>
            <person name="Cano L."/>
            <person name="Hamilton J.P."/>
            <person name="Holt C."/>
            <person name="Huitema E."/>
            <person name="Raffaele S."/>
            <person name="Robideau G.P."/>
            <person name="Thines M."/>
            <person name="Win J."/>
            <person name="Zerillo M.M."/>
            <person name="Beakes G.W."/>
            <person name="Boore J.L."/>
            <person name="Busam D."/>
            <person name="Dumas B."/>
            <person name="Ferriera S."/>
            <person name="Fuerstenberg S.I."/>
            <person name="Gachon C.M."/>
            <person name="Gaulin E."/>
            <person name="Govers F."/>
            <person name="Grenville-Briggs L."/>
            <person name="Horner N."/>
            <person name="Hostetler J."/>
            <person name="Jiang R.H."/>
            <person name="Johnson J."/>
            <person name="Krajaejun T."/>
            <person name="Lin H."/>
            <person name="Meijer H.J."/>
            <person name="Moore B."/>
            <person name="Morris P."/>
            <person name="Phuntmart V."/>
            <person name="Puiu D."/>
            <person name="Shetty J."/>
            <person name="Stajich J.E."/>
            <person name="Tripathy S."/>
            <person name="Wawra S."/>
            <person name="van West P."/>
            <person name="Whitty B.R."/>
            <person name="Coutinho P.M."/>
            <person name="Henrissat B."/>
            <person name="Martin F."/>
            <person name="Thomas P.D."/>
            <person name="Tyler B.M."/>
            <person name="De Vries R.P."/>
            <person name="Kamoun S."/>
            <person name="Yandell M."/>
            <person name="Tisserat N."/>
            <person name="Buell C.R."/>
        </authorList>
    </citation>
    <scope>NUCLEOTIDE SEQUENCE</scope>
    <source>
        <strain evidence="6">DAOM:BR144</strain>
    </source>
</reference>
<dbReference type="AlphaFoldDB" id="K3WW78"/>
<dbReference type="HOGENOM" id="CLU_025302_1_0_1"/>
<proteinExistence type="inferred from homology"/>
<sequence>MLLLCGFLARDSNGNKLFNSASGEEFCIRGIAYAPCPNAGELAGVSNVDCFDNLHEHVWAPHIEVMKDLGVNTIRLYSVSPILSHDKFMCACSEAGIYVLMGLAASCANCAIMKVQPPSCYPDSLFARAQIIYNAFAVYDIAFGFSVASELNFLIKYNEQGTTTTPCAKAFLRVTRTAASMLRDQSPSVLTLPTSFRVMNSPTTTIALWGMTKARELDDADFAHAAYARPVMFGEFGCNLGANAIDGWEN</sequence>
<dbReference type="PANTHER" id="PTHR31468">
    <property type="entry name" value="1,3-BETA-GLUCANOSYLTRANSFERASE GAS1"/>
    <property type="match status" value="1"/>
</dbReference>
<protein>
    <recommendedName>
        <fullName evidence="7">1,3-beta-glucanosyltransferase</fullName>
    </recommendedName>
</protein>
<dbReference type="SUPFAM" id="SSF51445">
    <property type="entry name" value="(Trans)glycosidases"/>
    <property type="match status" value="1"/>
</dbReference>
<keyword evidence="2" id="KW-0732">Signal</keyword>
<evidence type="ECO:0000313" key="5">
    <source>
        <dbReference type="EnsemblProtists" id="PYU1_T009226"/>
    </source>
</evidence>
<reference evidence="6" key="2">
    <citation type="submission" date="2010-04" db="EMBL/GenBank/DDBJ databases">
        <authorList>
            <person name="Buell R."/>
            <person name="Hamilton J."/>
            <person name="Hostetler J."/>
        </authorList>
    </citation>
    <scope>NUCLEOTIDE SEQUENCE [LARGE SCALE GENOMIC DNA]</scope>
    <source>
        <strain evidence="6">DAOM:BR144</strain>
    </source>
</reference>
<evidence type="ECO:0000256" key="4">
    <source>
        <dbReference type="ARBA" id="ARBA00023180"/>
    </source>
</evidence>
<evidence type="ECO:0000256" key="1">
    <source>
        <dbReference type="ARBA" id="ARBA00007528"/>
    </source>
</evidence>
<keyword evidence="6" id="KW-1185">Reference proteome</keyword>
<dbReference type="GO" id="GO:0042124">
    <property type="term" value="F:1,3-beta-glucanosyltransferase activity"/>
    <property type="evidence" value="ECO:0007669"/>
    <property type="project" value="TreeGrafter"/>
</dbReference>
<name>K3WW78_GLOUD</name>
<dbReference type="VEuPathDB" id="FungiDB:PYU1_G009208"/>
<keyword evidence="3" id="KW-1015">Disulfide bond</keyword>
<dbReference type="Pfam" id="PF03198">
    <property type="entry name" value="Glyco_hydro_72"/>
    <property type="match status" value="1"/>
</dbReference>
<dbReference type="Gene3D" id="3.20.20.80">
    <property type="entry name" value="Glycosidases"/>
    <property type="match status" value="1"/>
</dbReference>
<dbReference type="STRING" id="431595.K3WW78"/>
<dbReference type="EMBL" id="GL376632">
    <property type="status" value="NOT_ANNOTATED_CDS"/>
    <property type="molecule type" value="Genomic_DNA"/>
</dbReference>
<evidence type="ECO:0000313" key="6">
    <source>
        <dbReference type="Proteomes" id="UP000019132"/>
    </source>
</evidence>
<accession>K3WW78</accession>
<reference evidence="5" key="3">
    <citation type="submission" date="2015-02" db="UniProtKB">
        <authorList>
            <consortium name="EnsemblProtists"/>
        </authorList>
    </citation>
    <scope>IDENTIFICATION</scope>
    <source>
        <strain evidence="5">DAOM BR144</strain>
    </source>
</reference>
<dbReference type="Proteomes" id="UP000019132">
    <property type="component" value="Unassembled WGS sequence"/>
</dbReference>
<dbReference type="InterPro" id="IPR017853">
    <property type="entry name" value="GH"/>
</dbReference>
<evidence type="ECO:0000256" key="2">
    <source>
        <dbReference type="ARBA" id="ARBA00022729"/>
    </source>
</evidence>